<keyword evidence="6" id="KW-1185">Reference proteome</keyword>
<dbReference type="PANTHER" id="PTHR31668">
    <property type="entry name" value="GLUCOSE TRANSPORT TRANSCRIPTION REGULATOR RGT1-RELATED-RELATED"/>
    <property type="match status" value="1"/>
</dbReference>
<dbReference type="AlphaFoldDB" id="A0A2K0W8M7"/>
<dbReference type="InterPro" id="IPR050797">
    <property type="entry name" value="Carb_Metab_Trans_Reg"/>
</dbReference>
<dbReference type="OrthoDB" id="5104210at2759"/>
<dbReference type="EMBL" id="MTQA01000101">
    <property type="protein sequence ID" value="PNP78591.1"/>
    <property type="molecule type" value="Genomic_DNA"/>
</dbReference>
<dbReference type="GO" id="GO:0003677">
    <property type="term" value="F:DNA binding"/>
    <property type="evidence" value="ECO:0007669"/>
    <property type="project" value="InterPro"/>
</dbReference>
<dbReference type="GO" id="GO:0000981">
    <property type="term" value="F:DNA-binding transcription factor activity, RNA polymerase II-specific"/>
    <property type="evidence" value="ECO:0007669"/>
    <property type="project" value="InterPro"/>
</dbReference>
<evidence type="ECO:0000256" key="1">
    <source>
        <dbReference type="ARBA" id="ARBA00022723"/>
    </source>
</evidence>
<evidence type="ECO:0000256" key="3">
    <source>
        <dbReference type="SAM" id="MobiDB-lite"/>
    </source>
</evidence>
<evidence type="ECO:0000313" key="5">
    <source>
        <dbReference type="EMBL" id="PNP78591.1"/>
    </source>
</evidence>
<dbReference type="Gene3D" id="4.10.240.10">
    <property type="entry name" value="Zn(2)-C6 fungal-type DNA-binding domain"/>
    <property type="match status" value="1"/>
</dbReference>
<evidence type="ECO:0000259" key="4">
    <source>
        <dbReference type="PROSITE" id="PS50048"/>
    </source>
</evidence>
<dbReference type="GO" id="GO:0008270">
    <property type="term" value="F:zinc ion binding"/>
    <property type="evidence" value="ECO:0007669"/>
    <property type="project" value="InterPro"/>
</dbReference>
<dbReference type="InterPro" id="IPR036864">
    <property type="entry name" value="Zn2-C6_fun-type_DNA-bd_sf"/>
</dbReference>
<dbReference type="CDD" id="cd12148">
    <property type="entry name" value="fungal_TF_MHR"/>
    <property type="match status" value="1"/>
</dbReference>
<dbReference type="InterPro" id="IPR001138">
    <property type="entry name" value="Zn2Cys6_DnaBD"/>
</dbReference>
<feature type="region of interest" description="Disordered" evidence="3">
    <location>
        <begin position="82"/>
        <end position="127"/>
    </location>
</feature>
<dbReference type="InterPro" id="IPR007219">
    <property type="entry name" value="XnlR_reg_dom"/>
</dbReference>
<dbReference type="SMART" id="SM00066">
    <property type="entry name" value="GAL4"/>
    <property type="match status" value="1"/>
</dbReference>
<dbReference type="Pfam" id="PF04082">
    <property type="entry name" value="Fungal_trans"/>
    <property type="match status" value="1"/>
</dbReference>
<protein>
    <recommendedName>
        <fullName evidence="4">Zn(2)-C6 fungal-type domain-containing protein</fullName>
    </recommendedName>
</protein>
<keyword evidence="1" id="KW-0479">Metal-binding</keyword>
<evidence type="ECO:0000313" key="6">
    <source>
        <dbReference type="Proteomes" id="UP000236664"/>
    </source>
</evidence>
<organism evidence="5 6">
    <name type="scientific">Gibberella nygamai</name>
    <name type="common">Bean root rot disease fungus</name>
    <name type="synonym">Fusarium nygamai</name>
    <dbReference type="NCBI Taxonomy" id="42673"/>
    <lineage>
        <taxon>Eukaryota</taxon>
        <taxon>Fungi</taxon>
        <taxon>Dikarya</taxon>
        <taxon>Ascomycota</taxon>
        <taxon>Pezizomycotina</taxon>
        <taxon>Sordariomycetes</taxon>
        <taxon>Hypocreomycetidae</taxon>
        <taxon>Hypocreales</taxon>
        <taxon>Nectriaceae</taxon>
        <taxon>Fusarium</taxon>
        <taxon>Fusarium fujikuroi species complex</taxon>
    </lineage>
</organism>
<proteinExistence type="predicted"/>
<dbReference type="Proteomes" id="UP000236664">
    <property type="component" value="Unassembled WGS sequence"/>
</dbReference>
<dbReference type="STRING" id="42673.A0A2K0W8M7"/>
<dbReference type="Pfam" id="PF00172">
    <property type="entry name" value="Zn_clus"/>
    <property type="match status" value="1"/>
</dbReference>
<reference evidence="5 6" key="1">
    <citation type="submission" date="2017-06" db="EMBL/GenBank/DDBJ databases">
        <title>Genome of Fusarium nygamai isolate CS10214.</title>
        <authorList>
            <person name="Gardiner D.M."/>
            <person name="Obanor F."/>
            <person name="Kazan K."/>
        </authorList>
    </citation>
    <scope>NUCLEOTIDE SEQUENCE [LARGE SCALE GENOMIC DNA]</scope>
    <source>
        <strain evidence="5 6">CS10214</strain>
    </source>
</reference>
<gene>
    <name evidence="5" type="ORF">FNYG_08070</name>
</gene>
<accession>A0A2K0W8M7</accession>
<dbReference type="SUPFAM" id="SSF57701">
    <property type="entry name" value="Zn2/Cys6 DNA-binding domain"/>
    <property type="match status" value="1"/>
</dbReference>
<feature type="compositionally biased region" description="Polar residues" evidence="3">
    <location>
        <begin position="107"/>
        <end position="121"/>
    </location>
</feature>
<evidence type="ECO:0000256" key="2">
    <source>
        <dbReference type="ARBA" id="ARBA00023242"/>
    </source>
</evidence>
<name>A0A2K0W8M7_GIBNY</name>
<dbReference type="GO" id="GO:0006351">
    <property type="term" value="P:DNA-templated transcription"/>
    <property type="evidence" value="ECO:0007669"/>
    <property type="project" value="InterPro"/>
</dbReference>
<feature type="domain" description="Zn(2)-C6 fungal-type" evidence="4">
    <location>
        <begin position="45"/>
        <end position="74"/>
    </location>
</feature>
<keyword evidence="2" id="KW-0539">Nucleus</keyword>
<dbReference type="CDD" id="cd00067">
    <property type="entry name" value="GAL4"/>
    <property type="match status" value="1"/>
</dbReference>
<comment type="caution">
    <text evidence="5">The sequence shown here is derived from an EMBL/GenBank/DDBJ whole genome shotgun (WGS) entry which is preliminary data.</text>
</comment>
<sequence length="414" mass="44757">MLVWKSVREEADLSDAFSRHLKGCRVGEARTTSEERVTGSRPRRACDRCARLKAKCDSGRPCHRCISQGTTCPYSGNLNQQSHTLRQPASNSPGASNAGGGVPSPSTTAIPQTSPQPSVEGSNLLPITAAGGPVVGSDRFDGDSQCDLERMPFAQELGLATGLPWDLEVPSLPLFPAFIVDGAPDFMLELEQLDPKGIEVSSQRVSEPGLSSLSLEQLDPLQAKCGAIQALLQGPGPDAPEDVVTRSINRDNMLQALQLFSRNFQHHIPILNAPTFNLATASPLLVLAMFTVGACYTDIVRPAKYISAMAIRVLANIEKQQHEIDMTEPPLSSIQASIAASSVLGSSQDEAALMVFPLYFACSISMAKRSAVFDASPPIDYTSLTEQTFDWHLWVERETRIRCVEGALWMVGSY</sequence>
<dbReference type="PROSITE" id="PS50048">
    <property type="entry name" value="ZN2_CY6_FUNGAL_2"/>
    <property type="match status" value="1"/>
</dbReference>
<dbReference type="PROSITE" id="PS00463">
    <property type="entry name" value="ZN2_CY6_FUNGAL_1"/>
    <property type="match status" value="1"/>
</dbReference>